<dbReference type="CDD" id="cd24048">
    <property type="entry name" value="ASKHA_NBD_FtsA"/>
    <property type="match status" value="1"/>
</dbReference>
<feature type="domain" description="SHS2" evidence="7">
    <location>
        <begin position="10"/>
        <end position="196"/>
    </location>
</feature>
<dbReference type="eggNOG" id="COG0849">
    <property type="taxonomic scope" value="Bacteria"/>
</dbReference>
<dbReference type="KEGG" id="eli:ELI_01820"/>
<dbReference type="AlphaFoldDB" id="Q2NCY5"/>
<keyword evidence="2 5" id="KW-0132">Cell division</keyword>
<keyword evidence="5" id="KW-0997">Cell inner membrane</keyword>
<evidence type="ECO:0000313" key="8">
    <source>
        <dbReference type="EMBL" id="ABC62456.1"/>
    </source>
</evidence>
<dbReference type="PIRSF" id="PIRSF003101">
    <property type="entry name" value="FtsA"/>
    <property type="match status" value="1"/>
</dbReference>
<dbReference type="InterPro" id="IPR043129">
    <property type="entry name" value="ATPase_NBD"/>
</dbReference>
<dbReference type="RefSeq" id="WP_011413332.1">
    <property type="nucleotide sequence ID" value="NC_007722.1"/>
</dbReference>
<evidence type="ECO:0000313" key="9">
    <source>
        <dbReference type="Proteomes" id="UP000008808"/>
    </source>
</evidence>
<dbReference type="HOGENOM" id="CLU_037850_3_0_5"/>
<dbReference type="GO" id="GO:0032153">
    <property type="term" value="C:cell division site"/>
    <property type="evidence" value="ECO:0007669"/>
    <property type="project" value="UniProtKB-UniRule"/>
</dbReference>
<dbReference type="Gene3D" id="3.30.1490.110">
    <property type="match status" value="1"/>
</dbReference>
<evidence type="ECO:0000256" key="5">
    <source>
        <dbReference type="HAMAP-Rule" id="MF_02033"/>
    </source>
</evidence>
<dbReference type="OrthoDB" id="9810567at2"/>
<dbReference type="SUPFAM" id="SSF53067">
    <property type="entry name" value="Actin-like ATPase domain"/>
    <property type="match status" value="2"/>
</dbReference>
<dbReference type="STRING" id="314225.ELI_01820"/>
<dbReference type="Pfam" id="PF02491">
    <property type="entry name" value="SHS2_FTSA"/>
    <property type="match status" value="1"/>
</dbReference>
<dbReference type="InterPro" id="IPR050696">
    <property type="entry name" value="FtsA/MreB"/>
</dbReference>
<dbReference type="Proteomes" id="UP000008808">
    <property type="component" value="Chromosome"/>
</dbReference>
<evidence type="ECO:0000256" key="6">
    <source>
        <dbReference type="PIRNR" id="PIRNR003101"/>
    </source>
</evidence>
<comment type="function">
    <text evidence="5 6">Cell division protein that is involved in the assembly of the Z ring. May serve as a membrane anchor for the Z ring.</text>
</comment>
<organism evidence="8 9">
    <name type="scientific">Erythrobacter litoralis (strain HTCC2594)</name>
    <dbReference type="NCBI Taxonomy" id="314225"/>
    <lineage>
        <taxon>Bacteria</taxon>
        <taxon>Pseudomonadati</taxon>
        <taxon>Pseudomonadota</taxon>
        <taxon>Alphaproteobacteria</taxon>
        <taxon>Sphingomonadales</taxon>
        <taxon>Erythrobacteraceae</taxon>
        <taxon>Erythrobacter/Porphyrobacter group</taxon>
        <taxon>Erythrobacter</taxon>
    </lineage>
</organism>
<keyword evidence="1 5" id="KW-1003">Cell membrane</keyword>
<dbReference type="NCBIfam" id="TIGR01174">
    <property type="entry name" value="ftsA"/>
    <property type="match status" value="1"/>
</dbReference>
<comment type="subcellular location">
    <subcellularLocation>
        <location evidence="5">Cell inner membrane</location>
        <topology evidence="5">Peripheral membrane protein</topology>
        <orientation evidence="5">Cytoplasmic side</orientation>
    </subcellularLocation>
    <text evidence="5">Localizes to the Z ring in an FtsZ-dependent manner. Targeted to the membrane through a conserved C-terminal amphipathic helix.</text>
</comment>
<evidence type="ECO:0000259" key="7">
    <source>
        <dbReference type="SMART" id="SM00842"/>
    </source>
</evidence>
<dbReference type="EMBL" id="CP000157">
    <property type="protein sequence ID" value="ABC62456.1"/>
    <property type="molecule type" value="Genomic_DNA"/>
</dbReference>
<dbReference type="PANTHER" id="PTHR32432">
    <property type="entry name" value="CELL DIVISION PROTEIN FTSA-RELATED"/>
    <property type="match status" value="1"/>
</dbReference>
<dbReference type="Gene3D" id="3.30.420.40">
    <property type="match status" value="1"/>
</dbReference>
<keyword evidence="3 5" id="KW-0472">Membrane</keyword>
<comment type="subunit">
    <text evidence="5">Self-interacts. Interacts with FtsZ.</text>
</comment>
<evidence type="ECO:0000256" key="2">
    <source>
        <dbReference type="ARBA" id="ARBA00022618"/>
    </source>
</evidence>
<gene>
    <name evidence="5" type="primary">ftsA</name>
    <name evidence="8" type="ordered locus">ELI_01820</name>
</gene>
<sequence>MGLPRIARVFGAVNIGSFRVAAMIMGVSETGEMVVLGSGHRQAQGIHRGFVTDMTAATYAIRNAVERAEENAGTRVQSVWVGCAGAGLTSRVAKVEVPIGGRRIEEEDIEHLLLAANQNIEPDGRMVLHAQPAHYTLDGAHGVANPKGLHAERLGVDIHVMLAEGAPVRNLKDAVENAHLSVESVVAAPIAAGYACLSPEERELGTAMIELGGEVTNIGIFKHGMLVGLTSIPLGAADITDAVASAFGIRRFQAERLKCLAGSAIASPSDHREMVPVNAPGDGVSEDHKINRAELVSVITEQLARLTDEAGRALKGLDFAGARGQVVLTGGGAQLAGVAEFMQGALGRPVRVGKPPELRGLPDAMRNPGFATLAGLCIYAANDPIDIRSIDKRYQKTTRATGVGLINRIWSAAREHF</sequence>
<dbReference type="SMART" id="SM00842">
    <property type="entry name" value="FtsA"/>
    <property type="match status" value="1"/>
</dbReference>
<dbReference type="GO" id="GO:0043093">
    <property type="term" value="P:FtsZ-dependent cytokinesis"/>
    <property type="evidence" value="ECO:0007669"/>
    <property type="project" value="UniProtKB-UniRule"/>
</dbReference>
<comment type="similarity">
    <text evidence="5 6">Belongs to the FtsA/MreB family.</text>
</comment>
<reference evidence="9" key="1">
    <citation type="journal article" date="2009" name="J. Bacteriol.">
        <title>Complete genome sequence of Erythrobacter litoralis HTCC2594.</title>
        <authorList>
            <person name="Oh H.M."/>
            <person name="Giovannoni S.J."/>
            <person name="Ferriera S."/>
            <person name="Johnson J."/>
            <person name="Cho J.C."/>
        </authorList>
    </citation>
    <scope>NUCLEOTIDE SEQUENCE [LARGE SCALE GENOMIC DNA]</scope>
    <source>
        <strain evidence="9">HTCC2594</strain>
    </source>
</reference>
<accession>Q2NCY5</accession>
<dbReference type="InterPro" id="IPR020823">
    <property type="entry name" value="Cell_div_FtsA"/>
</dbReference>
<keyword evidence="4 5" id="KW-0131">Cell cycle</keyword>
<keyword evidence="9" id="KW-1185">Reference proteome</keyword>
<evidence type="ECO:0000256" key="4">
    <source>
        <dbReference type="ARBA" id="ARBA00023306"/>
    </source>
</evidence>
<proteinExistence type="inferred from homology"/>
<dbReference type="InterPro" id="IPR003494">
    <property type="entry name" value="SHS2_FtsA"/>
</dbReference>
<dbReference type="HAMAP" id="MF_02033">
    <property type="entry name" value="FtsA"/>
    <property type="match status" value="1"/>
</dbReference>
<evidence type="ECO:0000256" key="3">
    <source>
        <dbReference type="ARBA" id="ARBA00023136"/>
    </source>
</evidence>
<dbReference type="Pfam" id="PF14450">
    <property type="entry name" value="FtsA"/>
    <property type="match status" value="1"/>
</dbReference>
<protein>
    <recommendedName>
        <fullName evidence="5 6">Cell division protein FtsA</fullName>
    </recommendedName>
</protein>
<evidence type="ECO:0000256" key="1">
    <source>
        <dbReference type="ARBA" id="ARBA00022475"/>
    </source>
</evidence>
<name>Q2NCY5_ERYLH</name>
<dbReference type="GO" id="GO:0009898">
    <property type="term" value="C:cytoplasmic side of plasma membrane"/>
    <property type="evidence" value="ECO:0007669"/>
    <property type="project" value="UniProtKB-UniRule"/>
</dbReference>
<dbReference type="PANTHER" id="PTHR32432:SF4">
    <property type="entry name" value="CELL DIVISION PROTEIN FTSA"/>
    <property type="match status" value="1"/>
</dbReference>